<evidence type="ECO:0000313" key="2">
    <source>
        <dbReference type="Proteomes" id="UP000565155"/>
    </source>
</evidence>
<dbReference type="Proteomes" id="UP000565155">
    <property type="component" value="Unassembled WGS sequence"/>
</dbReference>
<proteinExistence type="predicted"/>
<name>A0A7Y0N064_VIBAL</name>
<gene>
    <name evidence="1" type="ORF">HKB35_23655</name>
</gene>
<dbReference type="EMBL" id="JABCMA010000058">
    <property type="protein sequence ID" value="NMR76603.1"/>
    <property type="molecule type" value="Genomic_DNA"/>
</dbReference>
<dbReference type="Gene3D" id="3.40.50.11120">
    <property type="entry name" value="Sialyltransferase, N-terminal GT-B Rossman nucleotide-binding domain"/>
    <property type="match status" value="1"/>
</dbReference>
<dbReference type="Pfam" id="PF22352">
    <property type="entry name" value="K319L-like_PKD"/>
    <property type="match status" value="1"/>
</dbReference>
<dbReference type="RefSeq" id="WP_169629213.1">
    <property type="nucleotide sequence ID" value="NZ_JABCMA010000058.1"/>
</dbReference>
<comment type="caution">
    <text evidence="1">The sequence shown here is derived from an EMBL/GenBank/DDBJ whole genome shotgun (WGS) entry which is preliminary data.</text>
</comment>
<evidence type="ECO:0008006" key="3">
    <source>
        <dbReference type="Google" id="ProtNLM"/>
    </source>
</evidence>
<organism evidence="1 2">
    <name type="scientific">Vibrio alginolyticus</name>
    <dbReference type="NCBI Taxonomy" id="663"/>
    <lineage>
        <taxon>Bacteria</taxon>
        <taxon>Pseudomonadati</taxon>
        <taxon>Pseudomonadota</taxon>
        <taxon>Gammaproteobacteria</taxon>
        <taxon>Vibrionales</taxon>
        <taxon>Vibrionaceae</taxon>
        <taxon>Vibrio</taxon>
    </lineage>
</organism>
<sequence length="511" mass="57649">MDVKPWLLLTAAILAGCSDDDHQTHNNSVKFDVIDNQEFTLNPIQNDSNPDLESFSWTQTCGSISIIPSDTSQTVNLTLTAPKLDNDEEYCFQFKGTSKNGDQYSTDAKVSVVSPSLEVYVDHASLPSLHQVLDIIASAEAHPTAERYVSWGRINPTQEHLAQLNISRFPLESNHTSAEMLEAISAFAEDHHRLKVSISTNTLKSYDNLKLMLQRLHKQPHVDIDNIRLYDDGSAEYVNLYNWRNTQDKTYLLQQAGDNLKNIILGSGGSSAPWLTTQFNWHSLYPTEYSMLRSDFLTLDPKLHELKEYLGDSLKQMQWDKYAKLSSEQQALFLEIVGFDQNWLQVEYDKSPLANFVFTGTTTWAGGEEKEFYAKQQVNIINNAINETSPYYIGKEHDLFFKGHPRGGVINDIIISSFDNMVNIPSAISFEVLMMTDMLPDTIAGVASSLYFTIPAENIKFIVFTSSEEITDREQALKSPLVQVMMTLGIVKEENVLFWADMPDCSSGTCI</sequence>
<dbReference type="InterPro" id="IPR043078">
    <property type="entry name" value="Sialyltransferase_N"/>
</dbReference>
<reference evidence="1 2" key="1">
    <citation type="submission" date="2020-04" db="EMBL/GenBank/DDBJ databases">
        <title>Whole-genome sequencing of Vibrio spp. from China reveals different genetic environments of blaCTX-M-14 among diverse lineages.</title>
        <authorList>
            <person name="Zheng Z."/>
            <person name="Ye L."/>
            <person name="Chen S."/>
        </authorList>
    </citation>
    <scope>NUCLEOTIDE SEQUENCE [LARGE SCALE GENOMIC DNA]</scope>
    <source>
        <strain evidence="1 2">Vb1636</strain>
    </source>
</reference>
<evidence type="ECO:0000313" key="1">
    <source>
        <dbReference type="EMBL" id="NMR76603.1"/>
    </source>
</evidence>
<accession>A0A7Y0N064</accession>
<dbReference type="SUPFAM" id="SSF53756">
    <property type="entry name" value="UDP-Glycosyltransferase/glycogen phosphorylase"/>
    <property type="match status" value="1"/>
</dbReference>
<dbReference type="Gene3D" id="3.40.50.11110">
    <property type="entry name" value="Sialyltransferase, C-terminal GT-B Rossman nucleotide-binding domain"/>
    <property type="match status" value="1"/>
</dbReference>
<protein>
    <recommendedName>
        <fullName evidence="3">Sialyltransferase</fullName>
    </recommendedName>
</protein>
<dbReference type="PROSITE" id="PS51257">
    <property type="entry name" value="PROKAR_LIPOPROTEIN"/>
    <property type="match status" value="1"/>
</dbReference>
<dbReference type="AlphaFoldDB" id="A0A7Y0N064"/>
<dbReference type="Pfam" id="PF11477">
    <property type="entry name" value="PM0188"/>
    <property type="match status" value="1"/>
</dbReference>
<dbReference type="Gene3D" id="2.60.40.3010">
    <property type="match status" value="1"/>
</dbReference>
<dbReference type="InterPro" id="IPR021574">
    <property type="entry name" value="PM0188"/>
</dbReference>